<protein>
    <submittedName>
        <fullName evidence="1">Uncharacterized protein</fullName>
    </submittedName>
</protein>
<evidence type="ECO:0000313" key="2">
    <source>
        <dbReference type="Proteomes" id="UP000053237"/>
    </source>
</evidence>
<gene>
    <name evidence="1" type="ORF">BN9_120600</name>
</gene>
<accession>A0A024FUV9</accession>
<comment type="caution">
    <text evidence="1">The sequence shown here is derived from an EMBL/GenBank/DDBJ whole genome shotgun (WGS) entry which is preliminary data.</text>
</comment>
<proteinExistence type="predicted"/>
<dbReference type="EMBL" id="CAIX01000467">
    <property type="protein sequence ID" value="CCI10933.1"/>
    <property type="molecule type" value="Genomic_DNA"/>
</dbReference>
<reference evidence="1 2" key="1">
    <citation type="submission" date="2012-05" db="EMBL/GenBank/DDBJ databases">
        <title>Recombination and specialization in a pathogen metapopulation.</title>
        <authorList>
            <person name="Gardiner A."/>
            <person name="Kemen E."/>
            <person name="Schultz-Larsen T."/>
            <person name="MacLean D."/>
            <person name="Van Oosterhout C."/>
            <person name="Jones J.D.G."/>
        </authorList>
    </citation>
    <scope>NUCLEOTIDE SEQUENCE [LARGE SCALE GENOMIC DNA]</scope>
    <source>
        <strain evidence="1 2">Ac Nc2</strain>
    </source>
</reference>
<keyword evidence="2" id="KW-1185">Reference proteome</keyword>
<dbReference type="AlphaFoldDB" id="A0A024FUV9"/>
<sequence>MTTRNAFGLQRCWINSQRKDHLVHFSVAEDHYCGVAHSNLQTTALLDHFYNFTTLQLYGINKLDTVSY</sequence>
<organism evidence="1 2">
    <name type="scientific">Albugo candida</name>
    <dbReference type="NCBI Taxonomy" id="65357"/>
    <lineage>
        <taxon>Eukaryota</taxon>
        <taxon>Sar</taxon>
        <taxon>Stramenopiles</taxon>
        <taxon>Oomycota</taxon>
        <taxon>Peronosporomycetes</taxon>
        <taxon>Albuginales</taxon>
        <taxon>Albuginaceae</taxon>
        <taxon>Albugo</taxon>
    </lineage>
</organism>
<dbReference type="InParanoid" id="A0A024FUV9"/>
<dbReference type="Proteomes" id="UP000053237">
    <property type="component" value="Unassembled WGS sequence"/>
</dbReference>
<name>A0A024FUV9_9STRA</name>
<evidence type="ECO:0000313" key="1">
    <source>
        <dbReference type="EMBL" id="CCI10933.1"/>
    </source>
</evidence>